<reference evidence="2 3" key="1">
    <citation type="submission" date="2020-08" db="EMBL/GenBank/DDBJ databases">
        <authorList>
            <person name="Koutsovoulos G."/>
            <person name="Danchin GJ E."/>
        </authorList>
    </citation>
    <scope>NUCLEOTIDE SEQUENCE [LARGE SCALE GENOMIC DNA]</scope>
</reference>
<evidence type="ECO:0000313" key="2">
    <source>
        <dbReference type="EMBL" id="CAD2197740.1"/>
    </source>
</evidence>
<dbReference type="AlphaFoldDB" id="A0A6V7XEH0"/>
<evidence type="ECO:0000256" key="1">
    <source>
        <dbReference type="SAM" id="MobiDB-lite"/>
    </source>
</evidence>
<name>A0A6V7XEH0_MELEN</name>
<comment type="caution">
    <text evidence="2">The sequence shown here is derived from an EMBL/GenBank/DDBJ whole genome shotgun (WGS) entry which is preliminary data.</text>
</comment>
<dbReference type="Proteomes" id="UP000580250">
    <property type="component" value="Unassembled WGS sequence"/>
</dbReference>
<organism evidence="2 3">
    <name type="scientific">Meloidogyne enterolobii</name>
    <name type="common">Root-knot nematode worm</name>
    <name type="synonym">Meloidogyne mayaguensis</name>
    <dbReference type="NCBI Taxonomy" id="390850"/>
    <lineage>
        <taxon>Eukaryota</taxon>
        <taxon>Metazoa</taxon>
        <taxon>Ecdysozoa</taxon>
        <taxon>Nematoda</taxon>
        <taxon>Chromadorea</taxon>
        <taxon>Rhabditida</taxon>
        <taxon>Tylenchina</taxon>
        <taxon>Tylenchomorpha</taxon>
        <taxon>Tylenchoidea</taxon>
        <taxon>Meloidogynidae</taxon>
        <taxon>Meloidogyninae</taxon>
        <taxon>Meloidogyne</taxon>
    </lineage>
</organism>
<evidence type="ECO:0000313" key="3">
    <source>
        <dbReference type="Proteomes" id="UP000580250"/>
    </source>
</evidence>
<protein>
    <submittedName>
        <fullName evidence="2">Uncharacterized protein</fullName>
    </submittedName>
</protein>
<feature type="region of interest" description="Disordered" evidence="1">
    <location>
        <begin position="21"/>
        <end position="59"/>
    </location>
</feature>
<dbReference type="EMBL" id="CAJEWN010001471">
    <property type="protein sequence ID" value="CAD2197740.1"/>
    <property type="molecule type" value="Genomic_DNA"/>
</dbReference>
<accession>A0A6V7XEH0</accession>
<feature type="region of interest" description="Disordered" evidence="1">
    <location>
        <begin position="76"/>
        <end position="95"/>
    </location>
</feature>
<feature type="compositionally biased region" description="Polar residues" evidence="1">
    <location>
        <begin position="32"/>
        <end position="59"/>
    </location>
</feature>
<proteinExistence type="predicted"/>
<sequence length="95" mass="10371">MDEVTTTEMYERNLINISTSITETSTSKHKTLGNSSPKISNLSTTSASPSNKELTNTPFTTSSTFKITTLSSTKLEDNTDNLSSVYPSEPLQKFA</sequence>
<gene>
    <name evidence="2" type="ORF">MENT_LOCUS51012</name>
</gene>